<reference evidence="1 2" key="1">
    <citation type="journal article" date="2019" name="Sci. Rep.">
        <title>Orb-weaving spider Araneus ventricosus genome elucidates the spidroin gene catalogue.</title>
        <authorList>
            <person name="Kono N."/>
            <person name="Nakamura H."/>
            <person name="Ohtoshi R."/>
            <person name="Moran D.A.P."/>
            <person name="Shinohara A."/>
            <person name="Yoshida Y."/>
            <person name="Fujiwara M."/>
            <person name="Mori M."/>
            <person name="Tomita M."/>
            <person name="Arakawa K."/>
        </authorList>
    </citation>
    <scope>NUCLEOTIDE SEQUENCE [LARGE SCALE GENOMIC DNA]</scope>
</reference>
<organism evidence="1 2">
    <name type="scientific">Araneus ventricosus</name>
    <name type="common">Orbweaver spider</name>
    <name type="synonym">Epeira ventricosa</name>
    <dbReference type="NCBI Taxonomy" id="182803"/>
    <lineage>
        <taxon>Eukaryota</taxon>
        <taxon>Metazoa</taxon>
        <taxon>Ecdysozoa</taxon>
        <taxon>Arthropoda</taxon>
        <taxon>Chelicerata</taxon>
        <taxon>Arachnida</taxon>
        <taxon>Araneae</taxon>
        <taxon>Araneomorphae</taxon>
        <taxon>Entelegynae</taxon>
        <taxon>Araneoidea</taxon>
        <taxon>Araneidae</taxon>
        <taxon>Araneus</taxon>
    </lineage>
</organism>
<evidence type="ECO:0000313" key="2">
    <source>
        <dbReference type="Proteomes" id="UP000499080"/>
    </source>
</evidence>
<comment type="caution">
    <text evidence="1">The sequence shown here is derived from an EMBL/GenBank/DDBJ whole genome shotgun (WGS) entry which is preliminary data.</text>
</comment>
<dbReference type="EMBL" id="BGPR01000025">
    <property type="protein sequence ID" value="GBL81248.1"/>
    <property type="molecule type" value="Genomic_DNA"/>
</dbReference>
<protein>
    <submittedName>
        <fullName evidence="1">Uncharacterized protein</fullName>
    </submittedName>
</protein>
<proteinExistence type="predicted"/>
<gene>
    <name evidence="1" type="ORF">AVEN_143576_1</name>
</gene>
<dbReference type="Proteomes" id="UP000499080">
    <property type="component" value="Unassembled WGS sequence"/>
</dbReference>
<sequence>MKFDIFEKLEVVLSPVLNNQWSRLKDCQRKMVLSPLLNNQWSCLKDCQRKMVLSPLLNYQWSCLQDCQMKVQSCHPENKPRCKILRQGHARLITVKSRPATPCQCEDVTNREKNRFIKRTRRDLKKSNRC</sequence>
<name>A0A4Y2AN77_ARAVE</name>
<accession>A0A4Y2AN77</accession>
<dbReference type="AlphaFoldDB" id="A0A4Y2AN77"/>
<evidence type="ECO:0000313" key="1">
    <source>
        <dbReference type="EMBL" id="GBL81248.1"/>
    </source>
</evidence>
<keyword evidence="2" id="KW-1185">Reference proteome</keyword>